<evidence type="ECO:0000256" key="11">
    <source>
        <dbReference type="ARBA" id="ARBA00062718"/>
    </source>
</evidence>
<dbReference type="GO" id="GO:0043190">
    <property type="term" value="C:ATP-binding cassette (ABC) transporter complex"/>
    <property type="evidence" value="ECO:0007669"/>
    <property type="project" value="InterPro"/>
</dbReference>
<evidence type="ECO:0000313" key="18">
    <source>
        <dbReference type="Proteomes" id="UP000810130"/>
    </source>
</evidence>
<dbReference type="Pfam" id="PF00528">
    <property type="entry name" value="BPD_transp_1"/>
    <property type="match status" value="1"/>
</dbReference>
<dbReference type="NCBIfam" id="TIGR01726">
    <property type="entry name" value="HEQRo_perm_3TM"/>
    <property type="match status" value="1"/>
</dbReference>
<evidence type="ECO:0000256" key="7">
    <source>
        <dbReference type="ARBA" id="ARBA00022970"/>
    </source>
</evidence>
<keyword evidence="6 13" id="KW-0812">Transmembrane</keyword>
<dbReference type="InterPro" id="IPR000515">
    <property type="entry name" value="MetI-like"/>
</dbReference>
<keyword evidence="9 13" id="KW-0472">Membrane</keyword>
<dbReference type="SUPFAM" id="SSF161098">
    <property type="entry name" value="MetI-like"/>
    <property type="match status" value="1"/>
</dbReference>
<accession>A0AB39IRV3</accession>
<feature type="transmembrane region" description="Helical" evidence="13">
    <location>
        <begin position="59"/>
        <end position="82"/>
    </location>
</feature>
<evidence type="ECO:0000256" key="6">
    <source>
        <dbReference type="ARBA" id="ARBA00022692"/>
    </source>
</evidence>
<evidence type="ECO:0000313" key="17">
    <source>
        <dbReference type="EMBL" id="XDL24994.1"/>
    </source>
</evidence>
<evidence type="ECO:0000256" key="3">
    <source>
        <dbReference type="ARBA" id="ARBA00022448"/>
    </source>
</evidence>
<evidence type="ECO:0000259" key="14">
    <source>
        <dbReference type="PROSITE" id="PS50928"/>
    </source>
</evidence>
<evidence type="ECO:0000256" key="9">
    <source>
        <dbReference type="ARBA" id="ARBA00023136"/>
    </source>
</evidence>
<feature type="transmembrane region" description="Helical" evidence="13">
    <location>
        <begin position="204"/>
        <end position="226"/>
    </location>
</feature>
<dbReference type="PANTHER" id="PTHR30614:SF0">
    <property type="entry name" value="L-CYSTINE TRANSPORT SYSTEM PERMEASE PROTEIN TCYL"/>
    <property type="match status" value="1"/>
</dbReference>
<keyword evidence="7" id="KW-0029">Amino-acid transport</keyword>
<dbReference type="InterPro" id="IPR035906">
    <property type="entry name" value="MetI-like_sf"/>
</dbReference>
<feature type="transmembrane region" description="Helical" evidence="13">
    <location>
        <begin position="20"/>
        <end position="47"/>
    </location>
</feature>
<keyword evidence="4" id="KW-1003">Cell membrane</keyword>
<evidence type="ECO:0000256" key="8">
    <source>
        <dbReference type="ARBA" id="ARBA00022989"/>
    </source>
</evidence>
<dbReference type="PROSITE" id="PS50928">
    <property type="entry name" value="ABC_TM1"/>
    <property type="match status" value="1"/>
</dbReference>
<gene>
    <name evidence="15" type="ORF">J8657_18650</name>
    <name evidence="16" type="ORF">LF923_0019375</name>
    <name evidence="17" type="ORF">LF929_001850</name>
</gene>
<keyword evidence="18" id="KW-1185">Reference proteome</keyword>
<keyword evidence="3 13" id="KW-0813">Transport</keyword>
<sequence>MNFSWEVFWQYLLKPSDVYLYGLWLTCIIAVSAMLLGSMLGLMAALLRLSASPLLRYPVGFYIWLMRGTPLLVQIVFLYTALAAGGLFHFQDITLGSLVIPGNIQAAVVALGLNEGAYMAEIIRSGLGAVDKGQYEAAKSLGMTFPRLMRRIILPQAFRVIIPSIGNEFNVMLKNTTLVSVIGVQELLLSTQMITSATFRVFELYTVVAIYFLVLTSLWGLFQYWLEKRFNQPHVRVSASSRLFGRQTMSLFGRQAMKTLRGR</sequence>
<comment type="function">
    <text evidence="10">Part of the ABC transporter complex GltIJKL involved in glutamate and aspartate uptake. Probably responsible for the translocation of the substrate across the membrane.</text>
</comment>
<dbReference type="GO" id="GO:0022857">
    <property type="term" value="F:transmembrane transporter activity"/>
    <property type="evidence" value="ECO:0007669"/>
    <property type="project" value="InterPro"/>
</dbReference>
<evidence type="ECO:0000256" key="10">
    <source>
        <dbReference type="ARBA" id="ARBA00060298"/>
    </source>
</evidence>
<dbReference type="RefSeq" id="WP_210175728.1">
    <property type="nucleotide sequence ID" value="NZ_CP162411.1"/>
</dbReference>
<dbReference type="EMBL" id="CP162411">
    <property type="protein sequence ID" value="XDL14297.1"/>
    <property type="molecule type" value="Genomic_DNA"/>
</dbReference>
<evidence type="ECO:0000256" key="12">
    <source>
        <dbReference type="ARBA" id="ARBA00073645"/>
    </source>
</evidence>
<dbReference type="InterPro" id="IPR010065">
    <property type="entry name" value="AA_ABC_transptr_permease_3TM"/>
</dbReference>
<comment type="subcellular location">
    <subcellularLocation>
        <location evidence="1">Cell inner membrane</location>
        <topology evidence="1">Multi-pass membrane protein</topology>
    </subcellularLocation>
    <subcellularLocation>
        <location evidence="13">Cell membrane</location>
        <topology evidence="13">Multi-pass membrane protein</topology>
    </subcellularLocation>
</comment>
<dbReference type="EMBL" id="JAGJWX010000034">
    <property type="protein sequence ID" value="MBP2859618.1"/>
    <property type="molecule type" value="Genomic_DNA"/>
</dbReference>
<dbReference type="PANTHER" id="PTHR30614">
    <property type="entry name" value="MEMBRANE COMPONENT OF AMINO ACID ABC TRANSPORTER"/>
    <property type="match status" value="1"/>
</dbReference>
<dbReference type="EMBL" id="CP162670">
    <property type="protein sequence ID" value="XDL24994.1"/>
    <property type="molecule type" value="Genomic_DNA"/>
</dbReference>
<evidence type="ECO:0000313" key="16">
    <source>
        <dbReference type="EMBL" id="XDL14297.1"/>
    </source>
</evidence>
<name>A0AB39IRV3_9GAMM</name>
<dbReference type="CDD" id="cd06261">
    <property type="entry name" value="TM_PBP2"/>
    <property type="match status" value="1"/>
</dbReference>
<dbReference type="InterPro" id="IPR043429">
    <property type="entry name" value="ArtM/GltK/GlnP/TcyL/YhdX-like"/>
</dbReference>
<feature type="domain" description="ABC transmembrane type-1" evidence="14">
    <location>
        <begin position="23"/>
        <end position="223"/>
    </location>
</feature>
<evidence type="ECO:0000256" key="2">
    <source>
        <dbReference type="ARBA" id="ARBA00010072"/>
    </source>
</evidence>
<evidence type="ECO:0000256" key="4">
    <source>
        <dbReference type="ARBA" id="ARBA00022475"/>
    </source>
</evidence>
<comment type="subunit">
    <text evidence="11">The complex is composed of two ATP-binding proteins (GltL), two transmembrane proteins (GltJ and GltK) and a solute-binding protein (GltI).</text>
</comment>
<organism evidence="17">
    <name type="scientific">Dickeya oryzae</name>
    <dbReference type="NCBI Taxonomy" id="1240404"/>
    <lineage>
        <taxon>Bacteria</taxon>
        <taxon>Pseudomonadati</taxon>
        <taxon>Pseudomonadota</taxon>
        <taxon>Gammaproteobacteria</taxon>
        <taxon>Enterobacterales</taxon>
        <taxon>Pectobacteriaceae</taxon>
        <taxon>Dickeya</taxon>
    </lineage>
</organism>
<reference evidence="17" key="2">
    <citation type="submission" date="2024-07" db="EMBL/GenBank/DDBJ databases">
        <authorList>
            <person name="Pedron J."/>
        </authorList>
    </citation>
    <scope>NUCLEOTIDE SEQUENCE</scope>
    <source>
        <strain evidence="17">A003-S1-M15</strain>
        <strain evidence="16">A642-S2-A17</strain>
    </source>
</reference>
<keyword evidence="8 13" id="KW-1133">Transmembrane helix</keyword>
<proteinExistence type="inferred from homology"/>
<dbReference type="AlphaFoldDB" id="A0AB39IRV3"/>
<comment type="similarity">
    <text evidence="2">Belongs to the binding-protein-dependent transport system permease family. HisMQ subfamily.</text>
</comment>
<evidence type="ECO:0000313" key="15">
    <source>
        <dbReference type="EMBL" id="MBP2859618.1"/>
    </source>
</evidence>
<dbReference type="GeneID" id="302580378"/>
<dbReference type="GO" id="GO:0006865">
    <property type="term" value="P:amino acid transport"/>
    <property type="evidence" value="ECO:0007669"/>
    <property type="project" value="UniProtKB-KW"/>
</dbReference>
<evidence type="ECO:0000256" key="5">
    <source>
        <dbReference type="ARBA" id="ARBA00022519"/>
    </source>
</evidence>
<dbReference type="FunFam" id="1.10.3720.10:FF:000006">
    <property type="entry name" value="Glutamate/aspartate ABC transporter, permease protein GltK"/>
    <property type="match status" value="1"/>
</dbReference>
<dbReference type="Gene3D" id="1.10.3720.10">
    <property type="entry name" value="MetI-like"/>
    <property type="match status" value="1"/>
</dbReference>
<reference evidence="15 18" key="1">
    <citation type="submission" date="2021-04" db="EMBL/GenBank/DDBJ databases">
        <title>Genomic and host-range diversity within the Dickeya zeae complex, identification of D. zeae and D. oryzae members, proposal of two novel subspecies D. zeae subsp. zeae subsp. nov. and D. zeae subsp. dombae subsp. nov.</title>
        <authorList>
            <person name="Van Gijsegem F."/>
            <person name="Hugouvieux-Cotte-Pattat N."/>
        </authorList>
    </citation>
    <scope>NUCLEOTIDE SEQUENCE [LARGE SCALE GENOMIC DNA]</scope>
    <source>
        <strain evidence="15 18">FVG03</strain>
    </source>
</reference>
<evidence type="ECO:0000256" key="1">
    <source>
        <dbReference type="ARBA" id="ARBA00004429"/>
    </source>
</evidence>
<evidence type="ECO:0000256" key="13">
    <source>
        <dbReference type="RuleBase" id="RU363032"/>
    </source>
</evidence>
<protein>
    <recommendedName>
        <fullName evidence="12">Glutamate/aspartate import permease protein GltK</fullName>
    </recommendedName>
</protein>
<keyword evidence="5" id="KW-0997">Cell inner membrane</keyword>
<dbReference type="Proteomes" id="UP000810130">
    <property type="component" value="Unassembled WGS sequence"/>
</dbReference>